<gene>
    <name evidence="2" type="ORF">CPYG_00213</name>
</gene>
<feature type="region of interest" description="Disordered" evidence="1">
    <location>
        <begin position="57"/>
        <end position="76"/>
    </location>
</feature>
<protein>
    <submittedName>
        <fullName evidence="2">Uncharacterized protein</fullName>
    </submittedName>
</protein>
<accession>M1PXB1</accession>
<evidence type="ECO:0000313" key="2">
    <source>
        <dbReference type="EMBL" id="AGF91507.1"/>
    </source>
</evidence>
<proteinExistence type="predicted"/>
<dbReference type="Proteomes" id="UP000502917">
    <property type="component" value="Segment"/>
</dbReference>
<evidence type="ECO:0000256" key="1">
    <source>
        <dbReference type="SAM" id="MobiDB-lite"/>
    </source>
</evidence>
<sequence length="76" mass="8713">MTDSTMEKVSQVEMMRQFKERYAKCIEENKQLAAKIRENEATALKLQGALEALEYYNPPQVDEVPPTETETETEGT</sequence>
<organism evidence="2 3">
    <name type="scientific">Cyanophage P-SS1</name>
    <dbReference type="NCBI Taxonomy" id="889957"/>
    <lineage>
        <taxon>Viruses</taxon>
        <taxon>Duplodnaviria</taxon>
        <taxon>Heunggongvirae</taxon>
        <taxon>Uroviricota</taxon>
        <taxon>Caudoviricetes</taxon>
        <taxon>Pantevenvirales</taxon>
        <taxon>Kyanoviridae</taxon>
        <taxon>Ronodorvirus</taxon>
        <taxon>Ronodorvirus ssm4</taxon>
    </lineage>
</organism>
<evidence type="ECO:0000313" key="3">
    <source>
        <dbReference type="Proteomes" id="UP000502917"/>
    </source>
</evidence>
<name>M1PXB1_9CAUD</name>
<dbReference type="EMBL" id="JF974306">
    <property type="protein sequence ID" value="AGF91507.1"/>
    <property type="molecule type" value="Genomic_DNA"/>
</dbReference>
<reference evidence="2 3" key="1">
    <citation type="submission" date="2010-12" db="EMBL/GenBank/DDBJ databases">
        <title>The Genome Sequence of Cyanophage P-SS1.</title>
        <authorList>
            <consortium name="The Broad Institute Genome Sequencing Platform"/>
            <person name="Henn M.R."/>
            <person name="Sullivan M.S."/>
            <person name="Osburne M.S."/>
            <person name="Levin J."/>
            <person name="Malboeuf C."/>
            <person name="Casali M."/>
            <person name="Russ C."/>
            <person name="Lennon N."/>
            <person name="Chapman S.B."/>
            <person name="Erlich R."/>
            <person name="Young S.K."/>
            <person name="Yandava C."/>
            <person name="Zeng Q."/>
            <person name="Alvarado L."/>
            <person name="Anderson S."/>
            <person name="Berlin A."/>
            <person name="Chen Z."/>
            <person name="Freedman E."/>
            <person name="Gellesch M."/>
            <person name="Goldberg J."/>
            <person name="Green L."/>
            <person name="Griggs A."/>
            <person name="Gujja S."/>
            <person name="Heilman E.R."/>
            <person name="Heiman D."/>
            <person name="Hollinger A."/>
            <person name="Howarth C."/>
            <person name="Larson L."/>
            <person name="Mehta T."/>
            <person name="Pearson M."/>
            <person name="Roberts A."/>
            <person name="Ryan E."/>
            <person name="Saif S."/>
            <person name="Shea T."/>
            <person name="Shenoy N."/>
            <person name="Sisk P."/>
            <person name="Stolte C."/>
            <person name="Sykes S."/>
            <person name="White J."/>
            <person name="Yu Q."/>
            <person name="Coleman M.L."/>
            <person name="Huang K.H."/>
            <person name="Weigele P.R."/>
            <person name="DeFrancesco A.S."/>
            <person name="Kern S.E."/>
            <person name="Thompson L.R."/>
            <person name="Fu R."/>
            <person name="Hombeck B."/>
            <person name="Chisholm S.W."/>
            <person name="Haas B."/>
            <person name="Nusbaum C."/>
            <person name="Birren B."/>
        </authorList>
    </citation>
    <scope>NUCLEOTIDE SEQUENCE [LARGE SCALE GENOMIC DNA]</scope>
    <source>
        <strain evidence="2 3">P-SS1</strain>
    </source>
</reference>